<gene>
    <name evidence="2" type="ORF">IC617_11670</name>
</gene>
<dbReference type="PANTHER" id="PTHR11102:SF160">
    <property type="entry name" value="ERAD-ASSOCIATED E3 UBIQUITIN-PROTEIN LIGASE COMPONENT HRD3"/>
    <property type="match status" value="1"/>
</dbReference>
<organism evidence="2 3">
    <name type="scientific">Neiella litorisoli</name>
    <dbReference type="NCBI Taxonomy" id="2771431"/>
    <lineage>
        <taxon>Bacteria</taxon>
        <taxon>Pseudomonadati</taxon>
        <taxon>Pseudomonadota</taxon>
        <taxon>Gammaproteobacteria</taxon>
        <taxon>Alteromonadales</taxon>
        <taxon>Echinimonadaceae</taxon>
        <taxon>Neiella</taxon>
    </lineage>
</organism>
<dbReference type="InterPro" id="IPR006597">
    <property type="entry name" value="Sel1-like"/>
</dbReference>
<keyword evidence="3" id="KW-1185">Reference proteome</keyword>
<sequence length="212" mass="23796">MARSVPYFLKAVALSAALSVSAAQADSILSAVQIYSQDDLLELINNNEHLKRVRDDDCQLVEDIKARAEKMKVPAYQFLYGDMLLYGVCIERDAELGMLYIEMSAKQGLPAGLEQLGRYYAQGKFVRPNKVRAAEYLYTASSTGHVKAQMQLVELYLQGYGDPSAYYDVYHWLHNAVIADQQQQQRASELLAQLANKMPAELVKQAQGPLER</sequence>
<dbReference type="PANTHER" id="PTHR11102">
    <property type="entry name" value="SEL-1-LIKE PROTEIN"/>
    <property type="match status" value="1"/>
</dbReference>
<dbReference type="InterPro" id="IPR011990">
    <property type="entry name" value="TPR-like_helical_dom_sf"/>
</dbReference>
<dbReference type="Pfam" id="PF08238">
    <property type="entry name" value="Sel1"/>
    <property type="match status" value="2"/>
</dbReference>
<dbReference type="SUPFAM" id="SSF81901">
    <property type="entry name" value="HCP-like"/>
    <property type="match status" value="1"/>
</dbReference>
<dbReference type="AlphaFoldDB" id="A0A8J6UEW1"/>
<evidence type="ECO:0000256" key="1">
    <source>
        <dbReference type="SAM" id="SignalP"/>
    </source>
</evidence>
<feature type="chain" id="PRO_5035256912" evidence="1">
    <location>
        <begin position="26"/>
        <end position="212"/>
    </location>
</feature>
<evidence type="ECO:0000313" key="2">
    <source>
        <dbReference type="EMBL" id="MBD1390089.1"/>
    </source>
</evidence>
<keyword evidence="1" id="KW-0732">Signal</keyword>
<dbReference type="SMART" id="SM00671">
    <property type="entry name" value="SEL1"/>
    <property type="match status" value="2"/>
</dbReference>
<dbReference type="Proteomes" id="UP000638014">
    <property type="component" value="Unassembled WGS sequence"/>
</dbReference>
<dbReference type="InterPro" id="IPR050767">
    <property type="entry name" value="Sel1_AlgK"/>
</dbReference>
<dbReference type="EMBL" id="JACXAF010000014">
    <property type="protein sequence ID" value="MBD1390089.1"/>
    <property type="molecule type" value="Genomic_DNA"/>
</dbReference>
<feature type="signal peptide" evidence="1">
    <location>
        <begin position="1"/>
        <end position="25"/>
    </location>
</feature>
<reference evidence="2" key="1">
    <citation type="submission" date="2020-09" db="EMBL/GenBank/DDBJ databases">
        <title>A novel bacterium of genus Neiella, isolated from South China Sea.</title>
        <authorList>
            <person name="Huang H."/>
            <person name="Mo K."/>
            <person name="Hu Y."/>
        </authorList>
    </citation>
    <scope>NUCLEOTIDE SEQUENCE</scope>
    <source>
        <strain evidence="2">HB171785</strain>
    </source>
</reference>
<dbReference type="RefSeq" id="WP_191145165.1">
    <property type="nucleotide sequence ID" value="NZ_JACXAF010000014.1"/>
</dbReference>
<dbReference type="Gene3D" id="1.25.40.10">
    <property type="entry name" value="Tetratricopeptide repeat domain"/>
    <property type="match status" value="1"/>
</dbReference>
<evidence type="ECO:0000313" key="3">
    <source>
        <dbReference type="Proteomes" id="UP000638014"/>
    </source>
</evidence>
<name>A0A8J6UEW1_9GAMM</name>
<accession>A0A8J6UEW1</accession>
<comment type="caution">
    <text evidence="2">The sequence shown here is derived from an EMBL/GenBank/DDBJ whole genome shotgun (WGS) entry which is preliminary data.</text>
</comment>
<protein>
    <submittedName>
        <fullName evidence="2">Sel1 repeat family protein</fullName>
    </submittedName>
</protein>
<proteinExistence type="predicted"/>